<sequence>MRKAFVLLLLIFSLAIDAQTIRGVVVDEETGDSIPHPGLQYKKGKVVVSGGSDGSFSMPRLNDEYLTVSAVGYKTLQILIGPNTPARMRITLKPDTKRLKEVTVRGKKGKYSRKNNPAVELMKRVIAAKKRNDLENHDYYRYDKYQKLTLAVNDITPAEVEKEKGKNRQWLVNQIEFCPYNNKLILPLSVDETVTQHIYRKDPKKEKTIVLGQRATGVNDLIQTGEMLNTVLKDVFTDVDLYDDQIRLLQYPFTSPIGKDAIAFYRFYIVDTVYVDRDECYHLEFTPNNQQDFGFRGELWVLTDSTLHVKKCRLSLPRKSDVNFTDNLSVTQEFTKLPNGEWVLTTDDMYVEMSVVDFLTKAVLIRTTRMTDYAFDPIPDKAFKGKAKVKYDPSSRMRGDDFWADNRTVELTGSERGMGTFIDNLTKTKGFKYLLFGMKVLIENYVETGGKTHPSLVDIGPINTMVSTNFIDGMRTRLSAQTTANLNPHLFVSGYYARGWDSRKNYYKGQVTYSFNKKEYMPWEFPKRTLTFTSTYDVCSPSDKFMPTDKDNVFTSFKWTDVDKMMFYNRQELAFEYEQDWGFKTTVRLKTEENEACGKLYFTPLSLYDAEPPAIEHGKIRTTEASIELRYAPGETYVNTKQRRLKINYDPPVFTLSHTVGVKGVLGGDYNYNFTEASVYKRFWLNSWGKLDVTLKGGIQWNKVPFPLLIMPAANLSYIVEDETFNMINNMEFLNDRYASLDVSWDLNGKIFNRIPLIKKLKWREWLGVKVLWGTLTDKNNPTLAANAGDPLLMQFPEGSYVMDPHRPYIELIAGIHNIFKIFHVQFVHRLNYNGLPTAKKNGVRLMMRFTF</sequence>
<organism evidence="2 3">
    <name type="scientific">Marseilla massiliensis</name>
    <dbReference type="NCBI Taxonomy" id="1841864"/>
    <lineage>
        <taxon>Bacteria</taxon>
        <taxon>Pseudomonadati</taxon>
        <taxon>Bacteroidota</taxon>
        <taxon>Bacteroidia</taxon>
        <taxon>Bacteroidales</taxon>
        <taxon>Prevotellaceae</taxon>
        <taxon>Marseilla</taxon>
    </lineage>
</organism>
<dbReference type="InterPro" id="IPR008969">
    <property type="entry name" value="CarboxyPept-like_regulatory"/>
</dbReference>
<gene>
    <name evidence="2" type="ORF">H6A34_04850</name>
</gene>
<feature type="signal peptide" evidence="1">
    <location>
        <begin position="1"/>
        <end position="18"/>
    </location>
</feature>
<dbReference type="EMBL" id="JACJJG010000015">
    <property type="protein sequence ID" value="MBM6673205.1"/>
    <property type="molecule type" value="Genomic_DNA"/>
</dbReference>
<dbReference type="AlphaFoldDB" id="A0A938WSG2"/>
<feature type="chain" id="PRO_5038034790" evidence="1">
    <location>
        <begin position="19"/>
        <end position="852"/>
    </location>
</feature>
<dbReference type="InterPro" id="IPR043741">
    <property type="entry name" value="DUF5686"/>
</dbReference>
<dbReference type="RefSeq" id="WP_205103838.1">
    <property type="nucleotide sequence ID" value="NZ_JACJJG010000015.1"/>
</dbReference>
<keyword evidence="2" id="KW-0121">Carboxypeptidase</keyword>
<dbReference type="SUPFAM" id="SSF49464">
    <property type="entry name" value="Carboxypeptidase regulatory domain-like"/>
    <property type="match status" value="1"/>
</dbReference>
<keyword evidence="2" id="KW-0378">Hydrolase</keyword>
<reference evidence="2" key="2">
    <citation type="journal article" date="2021" name="Sci. Rep.">
        <title>The distribution of antibiotic resistance genes in chicken gut microbiota commensals.</title>
        <authorList>
            <person name="Juricova H."/>
            <person name="Matiasovicova J."/>
            <person name="Kubasova T."/>
            <person name="Cejkova D."/>
            <person name="Rychlik I."/>
        </authorList>
    </citation>
    <scope>NUCLEOTIDE SEQUENCE</scope>
    <source>
        <strain evidence="2">An824</strain>
    </source>
</reference>
<evidence type="ECO:0000313" key="3">
    <source>
        <dbReference type="Proteomes" id="UP000706891"/>
    </source>
</evidence>
<protein>
    <submittedName>
        <fullName evidence="2">Carboxypeptidase-like regulatory domain-containing protein</fullName>
    </submittedName>
</protein>
<proteinExistence type="predicted"/>
<reference evidence="2" key="1">
    <citation type="submission" date="2020-08" db="EMBL/GenBank/DDBJ databases">
        <authorList>
            <person name="Cejkova D."/>
            <person name="Kubasova T."/>
            <person name="Jahodarova E."/>
            <person name="Rychlik I."/>
        </authorList>
    </citation>
    <scope>NUCLEOTIDE SEQUENCE</scope>
    <source>
        <strain evidence="2">An824</strain>
    </source>
</reference>
<keyword evidence="1" id="KW-0732">Signal</keyword>
<name>A0A938WSG2_9BACT</name>
<dbReference type="GO" id="GO:0004180">
    <property type="term" value="F:carboxypeptidase activity"/>
    <property type="evidence" value="ECO:0007669"/>
    <property type="project" value="UniProtKB-KW"/>
</dbReference>
<comment type="caution">
    <text evidence="2">The sequence shown here is derived from an EMBL/GenBank/DDBJ whole genome shotgun (WGS) entry which is preliminary data.</text>
</comment>
<dbReference type="Pfam" id="PF18939">
    <property type="entry name" value="DUF5686"/>
    <property type="match status" value="1"/>
</dbReference>
<keyword evidence="2" id="KW-0645">Protease</keyword>
<dbReference type="Proteomes" id="UP000706891">
    <property type="component" value="Unassembled WGS sequence"/>
</dbReference>
<keyword evidence="3" id="KW-1185">Reference proteome</keyword>
<evidence type="ECO:0000313" key="2">
    <source>
        <dbReference type="EMBL" id="MBM6673205.1"/>
    </source>
</evidence>
<evidence type="ECO:0000256" key="1">
    <source>
        <dbReference type="SAM" id="SignalP"/>
    </source>
</evidence>
<accession>A0A938WSG2</accession>